<dbReference type="OrthoDB" id="2437251at2759"/>
<dbReference type="Pfam" id="PF10551">
    <property type="entry name" value="MULE"/>
    <property type="match status" value="1"/>
</dbReference>
<organism evidence="2 3">
    <name type="scientific">Collybiopsis luxurians FD-317 M1</name>
    <dbReference type="NCBI Taxonomy" id="944289"/>
    <lineage>
        <taxon>Eukaryota</taxon>
        <taxon>Fungi</taxon>
        <taxon>Dikarya</taxon>
        <taxon>Basidiomycota</taxon>
        <taxon>Agaricomycotina</taxon>
        <taxon>Agaricomycetes</taxon>
        <taxon>Agaricomycetidae</taxon>
        <taxon>Agaricales</taxon>
        <taxon>Marasmiineae</taxon>
        <taxon>Omphalotaceae</taxon>
        <taxon>Collybiopsis</taxon>
        <taxon>Collybiopsis luxurians</taxon>
    </lineage>
</organism>
<evidence type="ECO:0000259" key="1">
    <source>
        <dbReference type="Pfam" id="PF10551"/>
    </source>
</evidence>
<name>A0A0D0B8U8_9AGAR</name>
<feature type="domain" description="MULE transposase" evidence="1">
    <location>
        <begin position="142"/>
        <end position="235"/>
    </location>
</feature>
<protein>
    <recommendedName>
        <fullName evidence="1">MULE transposase domain-containing protein</fullName>
    </recommendedName>
</protein>
<gene>
    <name evidence="2" type="ORF">GYMLUDRAFT_182603</name>
</gene>
<dbReference type="InterPro" id="IPR018289">
    <property type="entry name" value="MULE_transposase_dom"/>
</dbReference>
<accession>A0A0D0B8U8</accession>
<proteinExistence type="predicted"/>
<keyword evidence="3" id="KW-1185">Reference proteome</keyword>
<reference evidence="2 3" key="1">
    <citation type="submission" date="2014-04" db="EMBL/GenBank/DDBJ databases">
        <title>Evolutionary Origins and Diversification of the Mycorrhizal Mutualists.</title>
        <authorList>
            <consortium name="DOE Joint Genome Institute"/>
            <consortium name="Mycorrhizal Genomics Consortium"/>
            <person name="Kohler A."/>
            <person name="Kuo A."/>
            <person name="Nagy L.G."/>
            <person name="Floudas D."/>
            <person name="Copeland A."/>
            <person name="Barry K.W."/>
            <person name="Cichocki N."/>
            <person name="Veneault-Fourrey C."/>
            <person name="LaButti K."/>
            <person name="Lindquist E.A."/>
            <person name="Lipzen A."/>
            <person name="Lundell T."/>
            <person name="Morin E."/>
            <person name="Murat C."/>
            <person name="Riley R."/>
            <person name="Ohm R."/>
            <person name="Sun H."/>
            <person name="Tunlid A."/>
            <person name="Henrissat B."/>
            <person name="Grigoriev I.V."/>
            <person name="Hibbett D.S."/>
            <person name="Martin F."/>
        </authorList>
    </citation>
    <scope>NUCLEOTIDE SEQUENCE [LARGE SCALE GENOMIC DNA]</scope>
    <source>
        <strain evidence="2 3">FD-317 M1</strain>
    </source>
</reference>
<dbReference type="EMBL" id="KN834895">
    <property type="protein sequence ID" value="KIK50571.1"/>
    <property type="molecule type" value="Genomic_DNA"/>
</dbReference>
<evidence type="ECO:0000313" key="2">
    <source>
        <dbReference type="EMBL" id="KIK50571.1"/>
    </source>
</evidence>
<dbReference type="AlphaFoldDB" id="A0A0D0B8U8"/>
<dbReference type="HOGENOM" id="CLU_044890_0_1_1"/>
<dbReference type="Proteomes" id="UP000053593">
    <property type="component" value="Unassembled WGS sequence"/>
</dbReference>
<evidence type="ECO:0000313" key="3">
    <source>
        <dbReference type="Proteomes" id="UP000053593"/>
    </source>
</evidence>
<sequence length="294" mass="33904">MERYDCGGWLCITMRDGNPLEAQIHLTHKAHNPYVDIAISPKHKKTIQDMQNQSPSKIWDYILETDPDTELLEKQVQAEWTRINQDHWRLDNDQVKSAIKLLERLEGTKVEKIDITQRDGISAIAFAFKEILDDMGKTIDEILMDSTWKTNALGYELFAIFGEANGQAVPLAFMCITLTKEASAGTKELVLRDFIRWISHRCPNIKFTLTDKDIIEINGFRMEIPHAKHQLCYWHGLWYIEKRLTENKPPAAYDPRIAHGVFDFIDPTWAPGVTMYWLEDGVHPADAEVVEPPE</sequence>